<dbReference type="AlphaFoldDB" id="A0A813EVN1"/>
<name>A0A813EVN1_POLGL</name>
<evidence type="ECO:0000313" key="2">
    <source>
        <dbReference type="EMBL" id="CAE8606091.1"/>
    </source>
</evidence>
<proteinExistence type="predicted"/>
<evidence type="ECO:0000313" key="4">
    <source>
        <dbReference type="Proteomes" id="UP000654075"/>
    </source>
</evidence>
<feature type="region of interest" description="Disordered" evidence="1">
    <location>
        <begin position="1"/>
        <end position="76"/>
    </location>
</feature>
<sequence length="247" mass="26569">MLWQGTPPSLPPSPDRNRAATARTLQLDPATGEGEPHEAGLQDGHQAPGSFRGMVDSGHLPALPAAPGLASRSRISTEDDAEAGAIHFMSAMQKAKAEGLDLFASAPQPSFRSTTPGLHPPHGRATGFVQEPVVAYRLNTCLPLDYFDRRPWTPSTLPDKKFDTVPDKRSLETCARHLRVDVTEDQLLKRVSSKLFLGRRSTTPGVESESRPASRGLSRASYHSGSSRPVSRASVASPCSRRGSRTG</sequence>
<keyword evidence="4" id="KW-1185">Reference proteome</keyword>
<dbReference type="Proteomes" id="UP000626109">
    <property type="component" value="Unassembled WGS sequence"/>
</dbReference>
<organism evidence="2 4">
    <name type="scientific">Polarella glacialis</name>
    <name type="common">Dinoflagellate</name>
    <dbReference type="NCBI Taxonomy" id="89957"/>
    <lineage>
        <taxon>Eukaryota</taxon>
        <taxon>Sar</taxon>
        <taxon>Alveolata</taxon>
        <taxon>Dinophyceae</taxon>
        <taxon>Suessiales</taxon>
        <taxon>Suessiaceae</taxon>
        <taxon>Polarella</taxon>
    </lineage>
</organism>
<dbReference type="EMBL" id="CAJNNV010018631">
    <property type="protein sequence ID" value="CAE8606091.1"/>
    <property type="molecule type" value="Genomic_DNA"/>
</dbReference>
<accession>A0A813EVN1</accession>
<reference evidence="2" key="1">
    <citation type="submission" date="2021-02" db="EMBL/GenBank/DDBJ databases">
        <authorList>
            <person name="Dougan E. K."/>
            <person name="Rhodes N."/>
            <person name="Thang M."/>
            <person name="Chan C."/>
        </authorList>
    </citation>
    <scope>NUCLEOTIDE SEQUENCE</scope>
</reference>
<feature type="region of interest" description="Disordered" evidence="1">
    <location>
        <begin position="200"/>
        <end position="247"/>
    </location>
</feature>
<comment type="caution">
    <text evidence="2">The sequence shown here is derived from an EMBL/GenBank/DDBJ whole genome shotgun (WGS) entry which is preliminary data.</text>
</comment>
<protein>
    <submittedName>
        <fullName evidence="2">Uncharacterized protein</fullName>
    </submittedName>
</protein>
<dbReference type="EMBL" id="CAJNNW010032139">
    <property type="protein sequence ID" value="CAE8711256.1"/>
    <property type="molecule type" value="Genomic_DNA"/>
</dbReference>
<gene>
    <name evidence="2" type="ORF">PGLA1383_LOCUS24089</name>
    <name evidence="3" type="ORF">PGLA2088_LOCUS36382</name>
</gene>
<evidence type="ECO:0000313" key="3">
    <source>
        <dbReference type="EMBL" id="CAE8711256.1"/>
    </source>
</evidence>
<dbReference type="Proteomes" id="UP000654075">
    <property type="component" value="Unassembled WGS sequence"/>
</dbReference>
<evidence type="ECO:0000256" key="1">
    <source>
        <dbReference type="SAM" id="MobiDB-lite"/>
    </source>
</evidence>
<feature type="compositionally biased region" description="Low complexity" evidence="1">
    <location>
        <begin position="226"/>
        <end position="238"/>
    </location>
</feature>
<feature type="compositionally biased region" description="Low complexity" evidence="1">
    <location>
        <begin position="60"/>
        <end position="70"/>
    </location>
</feature>